<dbReference type="SMART" id="SM00382">
    <property type="entry name" value="AAA"/>
    <property type="match status" value="1"/>
</dbReference>
<dbReference type="PhylomeDB" id="B3SF98"/>
<protein>
    <recommendedName>
        <fullName evidence="8">ABC transporter domain-containing protein</fullName>
    </recommendedName>
</protein>
<accession>B3SF98</accession>
<comment type="subcellular location">
    <subcellularLocation>
        <location evidence="1">Membrane</location>
        <topology evidence="1">Multi-pass membrane protein</topology>
    </subcellularLocation>
</comment>
<evidence type="ECO:0000256" key="4">
    <source>
        <dbReference type="ARBA" id="ARBA00022840"/>
    </source>
</evidence>
<dbReference type="GO" id="GO:0016020">
    <property type="term" value="C:membrane"/>
    <property type="evidence" value="ECO:0007669"/>
    <property type="project" value="UniProtKB-SubCell"/>
</dbReference>
<evidence type="ECO:0000256" key="7">
    <source>
        <dbReference type="ARBA" id="ARBA00024363"/>
    </source>
</evidence>
<dbReference type="OMA" id="MITHRRE"/>
<keyword evidence="10" id="KW-1185">Reference proteome</keyword>
<dbReference type="SUPFAM" id="SSF52540">
    <property type="entry name" value="P-loop containing nucleoside triphosphate hydrolases"/>
    <property type="match status" value="1"/>
</dbReference>
<dbReference type="FunFam" id="3.40.50.300:FF:000218">
    <property type="entry name" value="Multidrug ABC transporter ATP-binding protein"/>
    <property type="match status" value="1"/>
</dbReference>
<sequence>LTIQSGEKVGLVGVSGIGKSTIVNLLLRFFKVNSGKILIDGQNINDITEESLYDSISIVPQDIMLFHRSIKDNILQGNKKATVQDMIIAAKQANADDFIQNLPNKYNTIIGERGIKISVGQRQRIAIARALLKDSPILIFDEATSALDSITEKCIQETTQNIIKKSDKTLIVIAHRLSTLKNLDRILVIDNGKIVEEGSHKDLMLKENGKYRKLWNLQSDFLIF</sequence>
<proteinExistence type="inferred from homology"/>
<dbReference type="InterPro" id="IPR003593">
    <property type="entry name" value="AAA+_ATPase"/>
</dbReference>
<dbReference type="eggNOG" id="KOG0057">
    <property type="taxonomic scope" value="Eukaryota"/>
</dbReference>
<dbReference type="PROSITE" id="PS50893">
    <property type="entry name" value="ABC_TRANSPORTER_2"/>
    <property type="match status" value="1"/>
</dbReference>
<dbReference type="Gene3D" id="3.40.50.300">
    <property type="entry name" value="P-loop containing nucleotide triphosphate hydrolases"/>
    <property type="match status" value="1"/>
</dbReference>
<name>B3SF98_TRIAD</name>
<dbReference type="EMBL" id="DS986045">
    <property type="protein sequence ID" value="EDV18597.1"/>
    <property type="molecule type" value="Genomic_DNA"/>
</dbReference>
<keyword evidence="6" id="KW-0472">Membrane</keyword>
<dbReference type="InterPro" id="IPR003439">
    <property type="entry name" value="ABC_transporter-like_ATP-bd"/>
</dbReference>
<dbReference type="InterPro" id="IPR027417">
    <property type="entry name" value="P-loop_NTPase"/>
</dbReference>
<evidence type="ECO:0000313" key="9">
    <source>
        <dbReference type="EMBL" id="EDV18597.1"/>
    </source>
</evidence>
<dbReference type="HOGENOM" id="CLU_000604_1_9_1"/>
<keyword evidence="5" id="KW-1133">Transmembrane helix</keyword>
<evidence type="ECO:0000256" key="1">
    <source>
        <dbReference type="ARBA" id="ARBA00004141"/>
    </source>
</evidence>
<dbReference type="GO" id="GO:0016887">
    <property type="term" value="F:ATP hydrolysis activity"/>
    <property type="evidence" value="ECO:0007669"/>
    <property type="project" value="InterPro"/>
</dbReference>
<keyword evidence="2" id="KW-0812">Transmembrane</keyword>
<dbReference type="STRING" id="10228.B3SF98"/>
<reference evidence="9 10" key="1">
    <citation type="journal article" date="2008" name="Nature">
        <title>The Trichoplax genome and the nature of placozoans.</title>
        <authorList>
            <person name="Srivastava M."/>
            <person name="Begovic E."/>
            <person name="Chapman J."/>
            <person name="Putnam N.H."/>
            <person name="Hellsten U."/>
            <person name="Kawashima T."/>
            <person name="Kuo A."/>
            <person name="Mitros T."/>
            <person name="Salamov A."/>
            <person name="Carpenter M.L."/>
            <person name="Signorovitch A.Y."/>
            <person name="Moreno M.A."/>
            <person name="Kamm K."/>
            <person name="Grimwood J."/>
            <person name="Schmutz J."/>
            <person name="Shapiro H."/>
            <person name="Grigoriev I.V."/>
            <person name="Buss L.W."/>
            <person name="Schierwater B."/>
            <person name="Dellaporta S.L."/>
            <person name="Rokhsar D.S."/>
        </authorList>
    </citation>
    <scope>NUCLEOTIDE SEQUENCE [LARGE SCALE GENOMIC DNA]</scope>
    <source>
        <strain evidence="9 10">Grell-BS-1999</strain>
    </source>
</reference>
<evidence type="ECO:0000313" key="10">
    <source>
        <dbReference type="Proteomes" id="UP000009022"/>
    </source>
</evidence>
<dbReference type="InterPro" id="IPR039421">
    <property type="entry name" value="Type_1_exporter"/>
</dbReference>
<feature type="non-terminal residue" evidence="9">
    <location>
        <position position="1"/>
    </location>
</feature>
<dbReference type="InParanoid" id="B3SF98"/>
<dbReference type="Proteomes" id="UP000009022">
    <property type="component" value="Unassembled WGS sequence"/>
</dbReference>
<comment type="similarity">
    <text evidence="7">Belongs to the ABC transporter superfamily. ABCB family. Heavy Metal importer (TC 3.A.1.210) subfamily.</text>
</comment>
<keyword evidence="4" id="KW-0067">ATP-binding</keyword>
<evidence type="ECO:0000259" key="8">
    <source>
        <dbReference type="PROSITE" id="PS50893"/>
    </source>
</evidence>
<dbReference type="GO" id="GO:0005524">
    <property type="term" value="F:ATP binding"/>
    <property type="evidence" value="ECO:0007669"/>
    <property type="project" value="UniProtKB-KW"/>
</dbReference>
<keyword evidence="3" id="KW-0547">Nucleotide-binding</keyword>
<evidence type="ECO:0000256" key="6">
    <source>
        <dbReference type="ARBA" id="ARBA00023136"/>
    </source>
</evidence>
<dbReference type="InterPro" id="IPR017871">
    <property type="entry name" value="ABC_transporter-like_CS"/>
</dbReference>
<feature type="domain" description="ABC transporter" evidence="8">
    <location>
        <begin position="1"/>
        <end position="216"/>
    </location>
</feature>
<evidence type="ECO:0000256" key="5">
    <source>
        <dbReference type="ARBA" id="ARBA00022989"/>
    </source>
</evidence>
<organism evidence="9 10">
    <name type="scientific">Trichoplax adhaerens</name>
    <name type="common">Trichoplax reptans</name>
    <dbReference type="NCBI Taxonomy" id="10228"/>
    <lineage>
        <taxon>Eukaryota</taxon>
        <taxon>Metazoa</taxon>
        <taxon>Placozoa</taxon>
        <taxon>Uniplacotomia</taxon>
        <taxon>Trichoplacea</taxon>
        <taxon>Trichoplacidae</taxon>
        <taxon>Trichoplax</taxon>
    </lineage>
</organism>
<dbReference type="PROSITE" id="PS00211">
    <property type="entry name" value="ABC_TRANSPORTER_1"/>
    <property type="match status" value="1"/>
</dbReference>
<dbReference type="Pfam" id="PF00005">
    <property type="entry name" value="ABC_tran"/>
    <property type="match status" value="1"/>
</dbReference>
<dbReference type="KEGG" id="tad:TRIADDRAFT_34943"/>
<gene>
    <name evidence="9" type="ORF">TRIADDRAFT_34943</name>
</gene>
<dbReference type="PANTHER" id="PTHR24221:SF654">
    <property type="entry name" value="ATP-BINDING CASSETTE SUB-FAMILY B MEMBER 6"/>
    <property type="match status" value="1"/>
</dbReference>
<dbReference type="AlphaFoldDB" id="B3SF98"/>
<dbReference type="OrthoDB" id="6500128at2759"/>
<dbReference type="PANTHER" id="PTHR24221">
    <property type="entry name" value="ATP-BINDING CASSETTE SUB-FAMILY B"/>
    <property type="match status" value="1"/>
</dbReference>
<evidence type="ECO:0000256" key="2">
    <source>
        <dbReference type="ARBA" id="ARBA00022692"/>
    </source>
</evidence>
<evidence type="ECO:0000256" key="3">
    <source>
        <dbReference type="ARBA" id="ARBA00022741"/>
    </source>
</evidence>